<evidence type="ECO:0008006" key="4">
    <source>
        <dbReference type="Google" id="ProtNLM"/>
    </source>
</evidence>
<dbReference type="EMBL" id="JAGMUX010000002">
    <property type="protein sequence ID" value="KAH7266836.1"/>
    <property type="molecule type" value="Genomic_DNA"/>
</dbReference>
<feature type="chain" id="PRO_5040229077" description="Secreted protein" evidence="1">
    <location>
        <begin position="19"/>
        <end position="105"/>
    </location>
</feature>
<evidence type="ECO:0000313" key="3">
    <source>
        <dbReference type="Proteomes" id="UP000720189"/>
    </source>
</evidence>
<dbReference type="GeneID" id="70214908"/>
<accession>A0A9P9KQT4</accession>
<proteinExistence type="predicted"/>
<feature type="signal peptide" evidence="1">
    <location>
        <begin position="1"/>
        <end position="18"/>
    </location>
</feature>
<keyword evidence="1" id="KW-0732">Signal</keyword>
<dbReference type="Proteomes" id="UP000720189">
    <property type="component" value="Unassembled WGS sequence"/>
</dbReference>
<dbReference type="AlphaFoldDB" id="A0A9P9KQT4"/>
<keyword evidence="3" id="KW-1185">Reference proteome</keyword>
<reference evidence="2" key="1">
    <citation type="journal article" date="2021" name="Nat. Commun.">
        <title>Genetic determinants of endophytism in the Arabidopsis root mycobiome.</title>
        <authorList>
            <person name="Mesny F."/>
            <person name="Miyauchi S."/>
            <person name="Thiergart T."/>
            <person name="Pickel B."/>
            <person name="Atanasova L."/>
            <person name="Karlsson M."/>
            <person name="Huettel B."/>
            <person name="Barry K.W."/>
            <person name="Haridas S."/>
            <person name="Chen C."/>
            <person name="Bauer D."/>
            <person name="Andreopoulos W."/>
            <person name="Pangilinan J."/>
            <person name="LaButti K."/>
            <person name="Riley R."/>
            <person name="Lipzen A."/>
            <person name="Clum A."/>
            <person name="Drula E."/>
            <person name="Henrissat B."/>
            <person name="Kohler A."/>
            <person name="Grigoriev I.V."/>
            <person name="Martin F.M."/>
            <person name="Hacquard S."/>
        </authorList>
    </citation>
    <scope>NUCLEOTIDE SEQUENCE</scope>
    <source>
        <strain evidence="2">MPI-CAGE-AT-0023</strain>
    </source>
</reference>
<evidence type="ECO:0000313" key="2">
    <source>
        <dbReference type="EMBL" id="KAH7266836.1"/>
    </source>
</evidence>
<gene>
    <name evidence="2" type="ORF">BKA55DRAFT_152931</name>
</gene>
<protein>
    <recommendedName>
        <fullName evidence="4">Secreted protein</fullName>
    </recommendedName>
</protein>
<organism evidence="2 3">
    <name type="scientific">Fusarium redolens</name>
    <dbReference type="NCBI Taxonomy" id="48865"/>
    <lineage>
        <taxon>Eukaryota</taxon>
        <taxon>Fungi</taxon>
        <taxon>Dikarya</taxon>
        <taxon>Ascomycota</taxon>
        <taxon>Pezizomycotina</taxon>
        <taxon>Sordariomycetes</taxon>
        <taxon>Hypocreomycetidae</taxon>
        <taxon>Hypocreales</taxon>
        <taxon>Nectriaceae</taxon>
        <taxon>Fusarium</taxon>
        <taxon>Fusarium redolens species complex</taxon>
    </lineage>
</organism>
<evidence type="ECO:0000256" key="1">
    <source>
        <dbReference type="SAM" id="SignalP"/>
    </source>
</evidence>
<dbReference type="RefSeq" id="XP_046054655.1">
    <property type="nucleotide sequence ID" value="XM_046184954.1"/>
</dbReference>
<comment type="caution">
    <text evidence="2">The sequence shown here is derived from an EMBL/GenBank/DDBJ whole genome shotgun (WGS) entry which is preliminary data.</text>
</comment>
<sequence length="105" mass="11526">MHIALFFRLVATITRVTQRSCNSPCSAQSKQLDSCDLSFLANLRSSVSNSKIGTAPMQPRGNWPGWPGWRWSGLPGDRFELGLGWQSGCSPSFPRTKVAAVPCRT</sequence>
<name>A0A9P9KQT4_FUSRE</name>